<feature type="region of interest" description="Disordered" evidence="1">
    <location>
        <begin position="214"/>
        <end position="241"/>
    </location>
</feature>
<dbReference type="Pfam" id="PF18723">
    <property type="entry name" value="HMUDK_hel"/>
    <property type="match status" value="1"/>
</dbReference>
<dbReference type="AlphaFoldDB" id="A0AAW0GBH7"/>
<name>A0AAW0GBH7_9APHY</name>
<evidence type="ECO:0000256" key="1">
    <source>
        <dbReference type="SAM" id="MobiDB-lite"/>
    </source>
</evidence>
<accession>A0AAW0GBH7</accession>
<dbReference type="Gene3D" id="2.40.50.40">
    <property type="match status" value="1"/>
</dbReference>
<comment type="caution">
    <text evidence="3">The sequence shown here is derived from an EMBL/GenBank/DDBJ whole genome shotgun (WGS) entry which is preliminary data.</text>
</comment>
<dbReference type="SUPFAM" id="SSF54160">
    <property type="entry name" value="Chromo domain-like"/>
    <property type="match status" value="1"/>
</dbReference>
<dbReference type="InterPro" id="IPR000953">
    <property type="entry name" value="Chromo/chromo_shadow_dom"/>
</dbReference>
<protein>
    <recommendedName>
        <fullName evidence="2">Chromo domain-containing protein</fullName>
    </recommendedName>
</protein>
<dbReference type="InterPro" id="IPR040684">
    <property type="entry name" value="HMUDK_hel"/>
</dbReference>
<organism evidence="3 4">
    <name type="scientific">Cerrena zonata</name>
    <dbReference type="NCBI Taxonomy" id="2478898"/>
    <lineage>
        <taxon>Eukaryota</taxon>
        <taxon>Fungi</taxon>
        <taxon>Dikarya</taxon>
        <taxon>Basidiomycota</taxon>
        <taxon>Agaricomycotina</taxon>
        <taxon>Agaricomycetes</taxon>
        <taxon>Polyporales</taxon>
        <taxon>Cerrenaceae</taxon>
        <taxon>Cerrena</taxon>
    </lineage>
</organism>
<feature type="region of interest" description="Disordered" evidence="1">
    <location>
        <begin position="116"/>
        <end position="144"/>
    </location>
</feature>
<evidence type="ECO:0000313" key="4">
    <source>
        <dbReference type="Proteomes" id="UP001385951"/>
    </source>
</evidence>
<evidence type="ECO:0000313" key="3">
    <source>
        <dbReference type="EMBL" id="KAK7686425.1"/>
    </source>
</evidence>
<evidence type="ECO:0000259" key="2">
    <source>
        <dbReference type="PROSITE" id="PS50013"/>
    </source>
</evidence>
<sequence>MLSHFDWDEHLWAAIGPGSKSGLEKMLGSTVRGNEEEAMKYLHGSLHSHFTRLGITDDNVPRKCDERPSGLSMVDIEHSVCEYDKYCRARFPQLKGKRTEIKKRFTPKALDNKPYTADLPDKWRKPPTAHKVPKPPAVRKSENGEEVYEVSHIVAEREKADKNTVARSSTKRFLVRWKGWGPEDDWWMSEDDLRDAQDILRTWNAIKYGIQEGMEKVRNDPYSKTPSRLTSTQSRRRSSKF</sequence>
<dbReference type="EMBL" id="JASBNA010000017">
    <property type="protein sequence ID" value="KAK7686425.1"/>
    <property type="molecule type" value="Genomic_DNA"/>
</dbReference>
<keyword evidence="4" id="KW-1185">Reference proteome</keyword>
<dbReference type="Pfam" id="PF00385">
    <property type="entry name" value="Chromo"/>
    <property type="match status" value="1"/>
</dbReference>
<proteinExistence type="predicted"/>
<dbReference type="GO" id="GO:0006338">
    <property type="term" value="P:chromatin remodeling"/>
    <property type="evidence" value="ECO:0007669"/>
    <property type="project" value="UniProtKB-ARBA"/>
</dbReference>
<dbReference type="InterPro" id="IPR023780">
    <property type="entry name" value="Chromo_domain"/>
</dbReference>
<dbReference type="InterPro" id="IPR016197">
    <property type="entry name" value="Chromo-like_dom_sf"/>
</dbReference>
<dbReference type="Proteomes" id="UP001385951">
    <property type="component" value="Unassembled WGS sequence"/>
</dbReference>
<reference evidence="3 4" key="1">
    <citation type="submission" date="2022-09" db="EMBL/GenBank/DDBJ databases">
        <authorList>
            <person name="Palmer J.M."/>
        </authorList>
    </citation>
    <scope>NUCLEOTIDE SEQUENCE [LARGE SCALE GENOMIC DNA]</scope>
    <source>
        <strain evidence="3 4">DSM 7382</strain>
    </source>
</reference>
<dbReference type="PROSITE" id="PS50013">
    <property type="entry name" value="CHROMO_2"/>
    <property type="match status" value="1"/>
</dbReference>
<feature type="domain" description="Chromo" evidence="2">
    <location>
        <begin position="148"/>
        <end position="203"/>
    </location>
</feature>
<gene>
    <name evidence="3" type="ORF">QCA50_010649</name>
</gene>